<dbReference type="InterPro" id="IPR019448">
    <property type="entry name" value="NT-C2"/>
</dbReference>
<organism evidence="3 4">
    <name type="scientific">Teladorsagia circumcincta</name>
    <name type="common">Brown stomach worm</name>
    <name type="synonym">Ostertagia circumcincta</name>
    <dbReference type="NCBI Taxonomy" id="45464"/>
    <lineage>
        <taxon>Eukaryota</taxon>
        <taxon>Metazoa</taxon>
        <taxon>Ecdysozoa</taxon>
        <taxon>Nematoda</taxon>
        <taxon>Chromadorea</taxon>
        <taxon>Rhabditida</taxon>
        <taxon>Rhabditina</taxon>
        <taxon>Rhabditomorpha</taxon>
        <taxon>Strongyloidea</taxon>
        <taxon>Trichostrongylidae</taxon>
        <taxon>Teladorsagia</taxon>
    </lineage>
</organism>
<evidence type="ECO:0000259" key="2">
    <source>
        <dbReference type="PROSITE" id="PS51840"/>
    </source>
</evidence>
<feature type="compositionally biased region" description="Polar residues" evidence="1">
    <location>
        <begin position="173"/>
        <end position="202"/>
    </location>
</feature>
<dbReference type="PROSITE" id="PS51840">
    <property type="entry name" value="C2_NT"/>
    <property type="match status" value="1"/>
</dbReference>
<dbReference type="AlphaFoldDB" id="A0A2G9V560"/>
<protein>
    <recommendedName>
        <fullName evidence="2">C2 NT-type domain-containing protein</fullName>
    </recommendedName>
</protein>
<gene>
    <name evidence="3" type="ORF">TELCIR_00203</name>
</gene>
<reference evidence="3 4" key="1">
    <citation type="submission" date="2015-09" db="EMBL/GenBank/DDBJ databases">
        <title>Draft genome of the parasitic nematode Teladorsagia circumcincta isolate WARC Sus (inbred).</title>
        <authorList>
            <person name="Mitreva M."/>
        </authorList>
    </citation>
    <scope>NUCLEOTIDE SEQUENCE [LARGE SCALE GENOMIC DNA]</scope>
    <source>
        <strain evidence="3 4">S</strain>
    </source>
</reference>
<dbReference type="EMBL" id="KZ344990">
    <property type="protein sequence ID" value="PIO77625.1"/>
    <property type="molecule type" value="Genomic_DNA"/>
</dbReference>
<feature type="compositionally biased region" description="Basic and acidic residues" evidence="1">
    <location>
        <begin position="223"/>
        <end position="236"/>
    </location>
</feature>
<name>A0A2G9V560_TELCI</name>
<feature type="region of interest" description="Disordered" evidence="1">
    <location>
        <begin position="165"/>
        <end position="240"/>
    </location>
</feature>
<dbReference type="OrthoDB" id="5972258at2759"/>
<dbReference type="Proteomes" id="UP000230423">
    <property type="component" value="Unassembled WGS sequence"/>
</dbReference>
<evidence type="ECO:0000256" key="1">
    <source>
        <dbReference type="SAM" id="MobiDB-lite"/>
    </source>
</evidence>
<feature type="domain" description="C2 NT-type" evidence="2">
    <location>
        <begin position="1"/>
        <end position="91"/>
    </location>
</feature>
<evidence type="ECO:0000313" key="4">
    <source>
        <dbReference type="Proteomes" id="UP000230423"/>
    </source>
</evidence>
<accession>A0A2G9V560</accession>
<sequence>MWPEQAAEHIDILTTLYKSQHDDQFDDKEWTIVVEEVTSKGRRRPIAAVPLNIRLFIMDFADQKSELKLKLRPLVPQLKQCNLMLLLSSQLLKEGFKDDVSLASTVSHNGRDSREQSVCDALNASEEQVDHGDAKKELALVANKIQSQSWSSDTKKVPKTAPIAVEEAEQSDSRSTPGVQQQAAGSKNDSFTGEVNVVQPQRQESESSAGHGSAGGVRPHWRVPSEEKASKERETSPTKPTLSFFEALVVARAMGINDIPDENDILTPDSKIIKLLLER</sequence>
<proteinExistence type="predicted"/>
<evidence type="ECO:0000313" key="3">
    <source>
        <dbReference type="EMBL" id="PIO77625.1"/>
    </source>
</evidence>
<keyword evidence="4" id="KW-1185">Reference proteome</keyword>